<sequence length="41" mass="4676">MEFLIFLAVIAAIGGGVLWGRKNFKSEIERAKRIRRANKSK</sequence>
<keyword evidence="2" id="KW-1185">Reference proteome</keyword>
<protein>
    <submittedName>
        <fullName evidence="1">Uncharacterized protein</fullName>
    </submittedName>
</protein>
<dbReference type="AlphaFoldDB" id="A0A4Y3NFU4"/>
<organism evidence="1 2">
    <name type="scientific">Paenarthrobacter aurescens</name>
    <name type="common">Arthrobacter aurescens</name>
    <dbReference type="NCBI Taxonomy" id="43663"/>
    <lineage>
        <taxon>Bacteria</taxon>
        <taxon>Bacillati</taxon>
        <taxon>Actinomycetota</taxon>
        <taxon>Actinomycetes</taxon>
        <taxon>Micrococcales</taxon>
        <taxon>Micrococcaceae</taxon>
        <taxon>Paenarthrobacter</taxon>
    </lineage>
</organism>
<dbReference type="Proteomes" id="UP000317715">
    <property type="component" value="Unassembled WGS sequence"/>
</dbReference>
<gene>
    <name evidence="1" type="ORF">AAU01_06730</name>
</gene>
<name>A0A4Y3NFU4_PAEAU</name>
<reference evidence="1 2" key="1">
    <citation type="submission" date="2019-06" db="EMBL/GenBank/DDBJ databases">
        <title>Whole genome shotgun sequence of Paenarthrobacter aurescens NBRC 12136.</title>
        <authorList>
            <person name="Hosoyama A."/>
            <person name="Uohara A."/>
            <person name="Ohji S."/>
            <person name="Ichikawa N."/>
        </authorList>
    </citation>
    <scope>NUCLEOTIDE SEQUENCE [LARGE SCALE GENOMIC DNA]</scope>
    <source>
        <strain evidence="1 2">NBRC 12136</strain>
    </source>
</reference>
<proteinExistence type="predicted"/>
<accession>A0A4Y3NFU4</accession>
<dbReference type="EMBL" id="BJMD01000003">
    <property type="protein sequence ID" value="GEB17918.1"/>
    <property type="molecule type" value="Genomic_DNA"/>
</dbReference>
<dbReference type="GeneID" id="97301795"/>
<evidence type="ECO:0000313" key="2">
    <source>
        <dbReference type="Proteomes" id="UP000317715"/>
    </source>
</evidence>
<comment type="caution">
    <text evidence="1">The sequence shown here is derived from an EMBL/GenBank/DDBJ whole genome shotgun (WGS) entry which is preliminary data.</text>
</comment>
<evidence type="ECO:0000313" key="1">
    <source>
        <dbReference type="EMBL" id="GEB17918.1"/>
    </source>
</evidence>
<dbReference type="RefSeq" id="WP_261609405.1">
    <property type="nucleotide sequence ID" value="NZ_BAAAWK010000001.1"/>
</dbReference>